<evidence type="ECO:0000313" key="2">
    <source>
        <dbReference type="EMBL" id="EXA32382.1"/>
    </source>
</evidence>
<dbReference type="EMBL" id="KI981257">
    <property type="protein sequence ID" value="EXA32382.1"/>
    <property type="molecule type" value="Genomic_DNA"/>
</dbReference>
<dbReference type="Proteomes" id="UP000030751">
    <property type="component" value="Unassembled WGS sequence"/>
</dbReference>
<keyword evidence="1" id="KW-1133">Transmembrane helix</keyword>
<dbReference type="SUPFAM" id="SSF69118">
    <property type="entry name" value="AhpD-like"/>
    <property type="match status" value="1"/>
</dbReference>
<evidence type="ECO:0000256" key="1">
    <source>
        <dbReference type="SAM" id="Phobius"/>
    </source>
</evidence>
<gene>
    <name evidence="2" type="ORF">FOVG_16428</name>
</gene>
<proteinExistence type="predicted"/>
<dbReference type="HOGENOM" id="CLU_091058_0_0_1"/>
<name>W9NR04_FUSOX</name>
<feature type="transmembrane region" description="Helical" evidence="1">
    <location>
        <begin position="20"/>
        <end position="43"/>
    </location>
</feature>
<protein>
    <submittedName>
        <fullName evidence="2">Uncharacterized protein</fullName>
    </submittedName>
</protein>
<reference evidence="2" key="2">
    <citation type="submission" date="2014-02" db="EMBL/GenBank/DDBJ databases">
        <title>Annotation of the Genome Sequence of Fusarium oxysporum HDV247.</title>
        <authorList>
            <consortium name="The Broad Institute Genomics Platform"/>
            <person name="Ma L.-J."/>
            <person name="Corby-Kistler H."/>
            <person name="Broz K."/>
            <person name="Gale L.R."/>
            <person name="Jonkers W."/>
            <person name="O'Donnell K."/>
            <person name="Ploetz R."/>
            <person name="Steinberg C."/>
            <person name="Schwartz D.C."/>
            <person name="VanEtten H."/>
            <person name="Zhou S."/>
            <person name="Young S.K."/>
            <person name="Zeng Q."/>
            <person name="Gargeya S."/>
            <person name="Fitzgerald M."/>
            <person name="Abouelleil A."/>
            <person name="Alvarado L."/>
            <person name="Chapman S.B."/>
            <person name="Gainer-Dewar J."/>
            <person name="Goldberg J."/>
            <person name="Griggs A."/>
            <person name="Gujja S."/>
            <person name="Hansen M."/>
            <person name="Howarth C."/>
            <person name="Imamovic A."/>
            <person name="Ireland A."/>
            <person name="Larimer J."/>
            <person name="McCowan C."/>
            <person name="Murphy C."/>
            <person name="Pearson M."/>
            <person name="Poon T.W."/>
            <person name="Priest M."/>
            <person name="Roberts A."/>
            <person name="Saif S."/>
            <person name="Shea T."/>
            <person name="Sykes S."/>
            <person name="Wortman J."/>
            <person name="Nusbaum C."/>
            <person name="Birren B."/>
        </authorList>
    </citation>
    <scope>NUCLEOTIDE SEQUENCE</scope>
    <source>
        <strain evidence="2">HDV247</strain>
    </source>
</reference>
<sequence>MEAEDSERVKETFLTVREAISLSAAFIGLPNTMPACFGVIAVLKKRGISEVTSRTSALKLKDAEIIVASAIIGLGATRQARSHGKAALGQGCSIKALEAIDAVAHEVGKWNGSSLHTALDVPQLYEELQNELVRLKSIEQQ</sequence>
<keyword evidence="1" id="KW-0812">Transmembrane</keyword>
<reference evidence="2" key="1">
    <citation type="submission" date="2011-10" db="EMBL/GenBank/DDBJ databases">
        <title>The Genome Sequence of Fusarium oxysporum HDV247.</title>
        <authorList>
            <consortium name="The Broad Institute Genome Sequencing Platform"/>
            <person name="Ma L.-J."/>
            <person name="Gale L.R."/>
            <person name="Schwartz D.C."/>
            <person name="Zhou S."/>
            <person name="Corby-Kistler H."/>
            <person name="Young S.K."/>
            <person name="Zeng Q."/>
            <person name="Gargeya S."/>
            <person name="Fitzgerald M."/>
            <person name="Haas B."/>
            <person name="Abouelleil A."/>
            <person name="Alvarado L."/>
            <person name="Arachchi H.M."/>
            <person name="Berlin A."/>
            <person name="Brown A."/>
            <person name="Chapman S.B."/>
            <person name="Chen Z."/>
            <person name="Dunbar C."/>
            <person name="Freedman E."/>
            <person name="Gearin G."/>
            <person name="Goldberg J."/>
            <person name="Griggs A."/>
            <person name="Gujja S."/>
            <person name="Heiman D."/>
            <person name="Howarth C."/>
            <person name="Larson L."/>
            <person name="Lui A."/>
            <person name="MacDonald P.J.P."/>
            <person name="Montmayeur A."/>
            <person name="Murphy C."/>
            <person name="Neiman D."/>
            <person name="Pearson M."/>
            <person name="Priest M."/>
            <person name="Roberts A."/>
            <person name="Saif S."/>
            <person name="Shea T."/>
            <person name="Shenoy N."/>
            <person name="Sisk P."/>
            <person name="Stolte C."/>
            <person name="Sykes S."/>
            <person name="Wortman J."/>
            <person name="Nusbaum C."/>
            <person name="Birren B."/>
        </authorList>
    </citation>
    <scope>NUCLEOTIDE SEQUENCE [LARGE SCALE GENOMIC DNA]</scope>
    <source>
        <strain evidence="2">HDV247</strain>
    </source>
</reference>
<accession>W9NR04</accession>
<dbReference type="AlphaFoldDB" id="W9NR04"/>
<dbReference type="InterPro" id="IPR029032">
    <property type="entry name" value="AhpD-like"/>
</dbReference>
<keyword evidence="1" id="KW-0472">Membrane</keyword>
<organism evidence="2">
    <name type="scientific">Fusarium oxysporum f. sp. pisi HDV247</name>
    <dbReference type="NCBI Taxonomy" id="1080344"/>
    <lineage>
        <taxon>Eukaryota</taxon>
        <taxon>Fungi</taxon>
        <taxon>Dikarya</taxon>
        <taxon>Ascomycota</taxon>
        <taxon>Pezizomycotina</taxon>
        <taxon>Sordariomycetes</taxon>
        <taxon>Hypocreomycetidae</taxon>
        <taxon>Hypocreales</taxon>
        <taxon>Nectriaceae</taxon>
        <taxon>Fusarium</taxon>
        <taxon>Fusarium oxysporum species complex</taxon>
    </lineage>
</organism>
<dbReference type="Gene3D" id="1.20.1290.10">
    <property type="entry name" value="AhpD-like"/>
    <property type="match status" value="1"/>
</dbReference>